<feature type="compositionally biased region" description="Polar residues" evidence="1">
    <location>
        <begin position="46"/>
        <end position="61"/>
    </location>
</feature>
<proteinExistence type="predicted"/>
<dbReference type="Proteomes" id="UP000714275">
    <property type="component" value="Unassembled WGS sequence"/>
</dbReference>
<keyword evidence="3" id="KW-1185">Reference proteome</keyword>
<dbReference type="EMBL" id="JABBWD010000084">
    <property type="protein sequence ID" value="KAG1767713.1"/>
    <property type="molecule type" value="Genomic_DNA"/>
</dbReference>
<dbReference type="OrthoDB" id="2689981at2759"/>
<organism evidence="2 3">
    <name type="scientific">Suillus placidus</name>
    <dbReference type="NCBI Taxonomy" id="48579"/>
    <lineage>
        <taxon>Eukaryota</taxon>
        <taxon>Fungi</taxon>
        <taxon>Dikarya</taxon>
        <taxon>Basidiomycota</taxon>
        <taxon>Agaricomycotina</taxon>
        <taxon>Agaricomycetes</taxon>
        <taxon>Agaricomycetidae</taxon>
        <taxon>Boletales</taxon>
        <taxon>Suillineae</taxon>
        <taxon>Suillaceae</taxon>
        <taxon>Suillus</taxon>
    </lineage>
</organism>
<feature type="region of interest" description="Disordered" evidence="1">
    <location>
        <begin position="29"/>
        <end position="83"/>
    </location>
</feature>
<sequence length="188" mass="20526">MQPNIFTAAAKQVTKLMDKAKVALEERLEVTSPSKKWKIDAKGASAVSNNSKKAKQNPPTDTSKDRPVTEASSSPPDVRTVPEPREICWTIVCTEEEEEAFEAGGKASGPASAEDKRKRLMKEWVSPVYAFFDPTPASLKLVIDVHMNSNAVQKGDARSTGNMHKHVKSCWGEDTLNAADDAKDANEV</sequence>
<evidence type="ECO:0000256" key="1">
    <source>
        <dbReference type="SAM" id="MobiDB-lite"/>
    </source>
</evidence>
<protein>
    <submittedName>
        <fullName evidence="2">Uncharacterized protein</fullName>
    </submittedName>
</protein>
<dbReference type="AlphaFoldDB" id="A0A9P6ZJD2"/>
<reference evidence="2" key="1">
    <citation type="journal article" date="2020" name="New Phytol.">
        <title>Comparative genomics reveals dynamic genome evolution in host specialist ectomycorrhizal fungi.</title>
        <authorList>
            <person name="Lofgren L.A."/>
            <person name="Nguyen N.H."/>
            <person name="Vilgalys R."/>
            <person name="Ruytinx J."/>
            <person name="Liao H.L."/>
            <person name="Branco S."/>
            <person name="Kuo A."/>
            <person name="LaButti K."/>
            <person name="Lipzen A."/>
            <person name="Andreopoulos W."/>
            <person name="Pangilinan J."/>
            <person name="Riley R."/>
            <person name="Hundley H."/>
            <person name="Na H."/>
            <person name="Barry K."/>
            <person name="Grigoriev I.V."/>
            <person name="Stajich J.E."/>
            <person name="Kennedy P.G."/>
        </authorList>
    </citation>
    <scope>NUCLEOTIDE SEQUENCE</scope>
    <source>
        <strain evidence="2">DOB743</strain>
    </source>
</reference>
<accession>A0A9P6ZJD2</accession>
<gene>
    <name evidence="2" type="ORF">EV702DRAFT_1203582</name>
</gene>
<evidence type="ECO:0000313" key="2">
    <source>
        <dbReference type="EMBL" id="KAG1767713.1"/>
    </source>
</evidence>
<comment type="caution">
    <text evidence="2">The sequence shown here is derived from an EMBL/GenBank/DDBJ whole genome shotgun (WGS) entry which is preliminary data.</text>
</comment>
<evidence type="ECO:0000313" key="3">
    <source>
        <dbReference type="Proteomes" id="UP000714275"/>
    </source>
</evidence>
<name>A0A9P6ZJD2_9AGAM</name>